<comment type="caution">
    <text evidence="1">The sequence shown here is derived from an EMBL/GenBank/DDBJ whole genome shotgun (WGS) entry which is preliminary data.</text>
</comment>
<dbReference type="Proteomes" id="UP000217083">
    <property type="component" value="Unassembled WGS sequence"/>
</dbReference>
<keyword evidence="2" id="KW-1185">Reference proteome</keyword>
<dbReference type="CDD" id="cd11527">
    <property type="entry name" value="NTP-PPase_dUTPase"/>
    <property type="match status" value="1"/>
</dbReference>
<reference evidence="2" key="1">
    <citation type="submission" date="2017-08" db="EMBL/GenBank/DDBJ databases">
        <authorList>
            <person name="Huang Z."/>
        </authorList>
    </citation>
    <scope>NUCLEOTIDE SEQUENCE [LARGE SCALE GENOMIC DNA]</scope>
    <source>
        <strain evidence="2">SA5d-4</strain>
    </source>
</reference>
<protein>
    <submittedName>
        <fullName evidence="1">dUTPase</fullName>
    </submittedName>
</protein>
<reference evidence="1 2" key="2">
    <citation type="submission" date="2017-09" db="EMBL/GenBank/DDBJ databases">
        <title>Bacillus patelloidae sp. nov., isolated from the intestinal tract of a marine limpet.</title>
        <authorList>
            <person name="Liu R."/>
            <person name="Dong C."/>
            <person name="Shao Z."/>
        </authorList>
    </citation>
    <scope>NUCLEOTIDE SEQUENCE [LARGE SCALE GENOMIC DNA]</scope>
    <source>
        <strain evidence="1 2">SA5d-4</strain>
    </source>
</reference>
<evidence type="ECO:0000313" key="2">
    <source>
        <dbReference type="Proteomes" id="UP000217083"/>
    </source>
</evidence>
<dbReference type="Gene3D" id="1.10.4010.10">
    <property type="entry name" value="Type II deoxyuridine triphosphatase"/>
    <property type="match status" value="1"/>
</dbReference>
<organism evidence="1 2">
    <name type="scientific">Lottiidibacillus patelloidae</name>
    <dbReference type="NCBI Taxonomy" id="2670334"/>
    <lineage>
        <taxon>Bacteria</taxon>
        <taxon>Bacillati</taxon>
        <taxon>Bacillota</taxon>
        <taxon>Bacilli</taxon>
        <taxon>Bacillales</taxon>
        <taxon>Bacillaceae</taxon>
        <taxon>Lottiidibacillus</taxon>
    </lineage>
</organism>
<dbReference type="Pfam" id="PF08761">
    <property type="entry name" value="dUTPase_2"/>
    <property type="match status" value="1"/>
</dbReference>
<proteinExistence type="predicted"/>
<dbReference type="AlphaFoldDB" id="A0A263BWI7"/>
<dbReference type="InterPro" id="IPR014871">
    <property type="entry name" value="dUTPase/dCTP_pyrophosphatase"/>
</dbReference>
<gene>
    <name evidence="1" type="ORF">CIB95_06140</name>
</gene>
<name>A0A263BWI7_9BACI</name>
<dbReference type="RefSeq" id="WP_094923259.1">
    <property type="nucleotide sequence ID" value="NZ_NPIA01000002.1"/>
</dbReference>
<dbReference type="InterPro" id="IPR016947">
    <property type="entry name" value="UCP030140"/>
</dbReference>
<dbReference type="SUPFAM" id="SSF101386">
    <property type="entry name" value="all-alpha NTP pyrophosphatases"/>
    <property type="match status" value="1"/>
</dbReference>
<accession>A0A263BWI7</accession>
<evidence type="ECO:0000313" key="1">
    <source>
        <dbReference type="EMBL" id="OZM57932.1"/>
    </source>
</evidence>
<dbReference type="PIRSF" id="PIRSF030140">
    <property type="entry name" value="UCP030140"/>
    <property type="match status" value="1"/>
</dbReference>
<sequence>MLNFTELYAMQKSLDEKIEKQHGLENKKLIQERILALYVEIGELANETRCFKFWSTKPASDREKILEEYVDGLHFILSLGLTFSYEVEQLSEQQQRNDVSLTSLFNTLYETLAKFDKEKTKSNYINLFENFLIIGQKLTFSNEEIIGAYIEKNKVNIVRQRTGY</sequence>
<dbReference type="EMBL" id="NPIA01000002">
    <property type="protein sequence ID" value="OZM57932.1"/>
    <property type="molecule type" value="Genomic_DNA"/>
</dbReference>